<keyword evidence="2" id="KW-1185">Reference proteome</keyword>
<dbReference type="AlphaFoldDB" id="A0A9Q3W4R1"/>
<sequence>MTSSARPQLCLTTLLILSVLLSGCGDPPRFDGQYIGTLGDQCMPGSGLPAALDMHLDIRVDDPEKRNPSYVARLRTSAFGEFPVSAPGKLDGDQLVFEFDKDEVRSWTGYQPQLLVVMTLEPHAGKEGHLWMKAFSLTALDGRTESANIETLTLEDLTERASANILGERGLCLAPAS</sequence>
<dbReference type="EMBL" id="JAJVKT010000012">
    <property type="protein sequence ID" value="MCE7509178.1"/>
    <property type="molecule type" value="Genomic_DNA"/>
</dbReference>
<dbReference type="RefSeq" id="WP_163128100.1">
    <property type="nucleotide sequence ID" value="NZ_CBDDTQ010000005.1"/>
</dbReference>
<evidence type="ECO:0008006" key="3">
    <source>
        <dbReference type="Google" id="ProtNLM"/>
    </source>
</evidence>
<proteinExistence type="predicted"/>
<gene>
    <name evidence="1" type="ORF">LZG35_11070</name>
</gene>
<protein>
    <recommendedName>
        <fullName evidence="3">Lipoprotein</fullName>
    </recommendedName>
</protein>
<evidence type="ECO:0000313" key="2">
    <source>
        <dbReference type="Proteomes" id="UP001107961"/>
    </source>
</evidence>
<evidence type="ECO:0000313" key="1">
    <source>
        <dbReference type="EMBL" id="MCE7509178.1"/>
    </source>
</evidence>
<accession>A0A9Q3W4R1</accession>
<name>A0A9Q3W4R1_9GAMM</name>
<dbReference type="PROSITE" id="PS51257">
    <property type="entry name" value="PROKAR_LIPOPROTEIN"/>
    <property type="match status" value="1"/>
</dbReference>
<reference evidence="1" key="1">
    <citation type="submission" date="2022-01" db="EMBL/GenBank/DDBJ databases">
        <authorList>
            <person name="Karlyshev A.V."/>
            <person name="Jaspars M."/>
        </authorList>
    </citation>
    <scope>NUCLEOTIDE SEQUENCE</scope>
    <source>
        <strain evidence="1">AGSA3-2</strain>
    </source>
</reference>
<comment type="caution">
    <text evidence="1">The sequence shown here is derived from an EMBL/GenBank/DDBJ whole genome shotgun (WGS) entry which is preliminary data.</text>
</comment>
<organism evidence="1 2">
    <name type="scientific">Alloalcanivorax xenomutans</name>
    <dbReference type="NCBI Taxonomy" id="1094342"/>
    <lineage>
        <taxon>Bacteria</taxon>
        <taxon>Pseudomonadati</taxon>
        <taxon>Pseudomonadota</taxon>
        <taxon>Gammaproteobacteria</taxon>
        <taxon>Oceanospirillales</taxon>
        <taxon>Alcanivoracaceae</taxon>
        <taxon>Alloalcanivorax</taxon>
    </lineage>
</organism>
<dbReference type="Proteomes" id="UP001107961">
    <property type="component" value="Unassembled WGS sequence"/>
</dbReference>